<keyword evidence="1 4" id="KW-0732">Signal</keyword>
<dbReference type="PANTHER" id="PTHR21666:SF289">
    <property type="entry name" value="L-ALA--D-GLU ENDOPEPTIDASE"/>
    <property type="match status" value="1"/>
</dbReference>
<evidence type="ECO:0000256" key="1">
    <source>
        <dbReference type="ARBA" id="ARBA00022729"/>
    </source>
</evidence>
<feature type="region of interest" description="Disordered" evidence="3">
    <location>
        <begin position="236"/>
        <end position="255"/>
    </location>
</feature>
<feature type="coiled-coil region" evidence="2">
    <location>
        <begin position="158"/>
        <end position="227"/>
    </location>
</feature>
<dbReference type="InterPro" id="IPR011055">
    <property type="entry name" value="Dup_hybrid_motif"/>
</dbReference>
<keyword evidence="7" id="KW-1185">Reference proteome</keyword>
<organism evidence="6 7">
    <name type="scientific">Elusimicrobium minutum (strain Pei191)</name>
    <dbReference type="NCBI Taxonomy" id="445932"/>
    <lineage>
        <taxon>Bacteria</taxon>
        <taxon>Pseudomonadati</taxon>
        <taxon>Elusimicrobiota</taxon>
        <taxon>Elusimicrobia</taxon>
        <taxon>Elusimicrobiales</taxon>
        <taxon>Elusimicrobiaceae</taxon>
        <taxon>Elusimicrobium</taxon>
    </lineage>
</organism>
<feature type="chain" id="PRO_5002777801" evidence="4">
    <location>
        <begin position="21"/>
        <end position="387"/>
    </location>
</feature>
<evidence type="ECO:0000256" key="2">
    <source>
        <dbReference type="SAM" id="Coils"/>
    </source>
</evidence>
<accession>B2KE22</accession>
<dbReference type="STRING" id="445932.Emin_1218"/>
<protein>
    <submittedName>
        <fullName evidence="6">Membrane-bound metallopeptidase</fullName>
    </submittedName>
</protein>
<dbReference type="RefSeq" id="WP_012415383.1">
    <property type="nucleotide sequence ID" value="NC_010644.1"/>
</dbReference>
<feature type="domain" description="M23ase beta-sheet core" evidence="5">
    <location>
        <begin position="284"/>
        <end position="382"/>
    </location>
</feature>
<dbReference type="SUPFAM" id="SSF51261">
    <property type="entry name" value="Duplicated hybrid motif"/>
    <property type="match status" value="1"/>
</dbReference>
<evidence type="ECO:0000256" key="4">
    <source>
        <dbReference type="SAM" id="SignalP"/>
    </source>
</evidence>
<dbReference type="KEGG" id="emi:Emin_1218"/>
<dbReference type="GO" id="GO:0004222">
    <property type="term" value="F:metalloendopeptidase activity"/>
    <property type="evidence" value="ECO:0007669"/>
    <property type="project" value="TreeGrafter"/>
</dbReference>
<evidence type="ECO:0000313" key="6">
    <source>
        <dbReference type="EMBL" id="ACC98768.1"/>
    </source>
</evidence>
<sequence length="387" mass="43750">MEKILTLTCSALILASFLWAEPTKQDLDALQSKAKEKEEELKKIKEEENKINRELSNLEKKRLAAQQLMNKLEHDMSLVEQRKITTANKKEALERSLPVWEDSLQKEAEYYIVSNLDSSKYFDSDDLKGAILMDRALHHKSAFVVELKKENKIAVDQIGVFEARNKKLQEENEKIEEQRSMITKDFQKRRVDLNTTKKKYDSAKAELDEINKSAKEMMSLLTAAEEKRKKEAIKQAKAKGESQAPKTAPQIDISKNSLPAPVSGTVISKFGKEYNKDLNTWIFRDGIKLSAKKGETVYSVAEGSVIYAGSFRSYGNVVIINHGHGFFTIYGYLNRIDVENGDTVGARTPIGIVGMDNQQGSMGTGRTALYFEVRQGTTAVDPELWLK</sequence>
<dbReference type="CDD" id="cd12797">
    <property type="entry name" value="M23_peptidase"/>
    <property type="match status" value="1"/>
</dbReference>
<feature type="coiled-coil region" evidence="2">
    <location>
        <begin position="20"/>
        <end position="75"/>
    </location>
</feature>
<dbReference type="PANTHER" id="PTHR21666">
    <property type="entry name" value="PEPTIDASE-RELATED"/>
    <property type="match status" value="1"/>
</dbReference>
<dbReference type="Pfam" id="PF01551">
    <property type="entry name" value="Peptidase_M23"/>
    <property type="match status" value="1"/>
</dbReference>
<dbReference type="InterPro" id="IPR050570">
    <property type="entry name" value="Cell_wall_metabolism_enzyme"/>
</dbReference>
<proteinExistence type="predicted"/>
<name>B2KE22_ELUMP</name>
<gene>
    <name evidence="6" type="ordered locus">Emin_1218</name>
</gene>
<dbReference type="InterPro" id="IPR016047">
    <property type="entry name" value="M23ase_b-sheet_dom"/>
</dbReference>
<dbReference type="EMBL" id="CP001055">
    <property type="protein sequence ID" value="ACC98768.1"/>
    <property type="molecule type" value="Genomic_DNA"/>
</dbReference>
<dbReference type="HOGENOM" id="CLU_029425_15_0_0"/>
<dbReference type="AlphaFoldDB" id="B2KE22"/>
<keyword evidence="2" id="KW-0175">Coiled coil</keyword>
<evidence type="ECO:0000256" key="3">
    <source>
        <dbReference type="SAM" id="MobiDB-lite"/>
    </source>
</evidence>
<evidence type="ECO:0000313" key="7">
    <source>
        <dbReference type="Proteomes" id="UP000001029"/>
    </source>
</evidence>
<dbReference type="Gene3D" id="2.70.70.10">
    <property type="entry name" value="Glucose Permease (Domain IIA)"/>
    <property type="match status" value="1"/>
</dbReference>
<evidence type="ECO:0000259" key="5">
    <source>
        <dbReference type="Pfam" id="PF01551"/>
    </source>
</evidence>
<dbReference type="Proteomes" id="UP000001029">
    <property type="component" value="Chromosome"/>
</dbReference>
<reference evidence="6 7" key="1">
    <citation type="journal article" date="2009" name="Appl. Environ. Microbiol.">
        <title>Genomic analysis of 'Elusimicrobium minutum,' the first cultivated representative of the phylum 'Elusimicrobia' (formerly termite group 1).</title>
        <authorList>
            <person name="Herlemann D.P.R."/>
            <person name="Geissinger O."/>
            <person name="Ikeda-Ohtsubo W."/>
            <person name="Kunin V."/>
            <person name="Sun H."/>
            <person name="Lapidus A."/>
            <person name="Hugenholtz P."/>
            <person name="Brune A."/>
        </authorList>
    </citation>
    <scope>NUCLEOTIDE SEQUENCE [LARGE SCALE GENOMIC DNA]</scope>
    <source>
        <strain evidence="6 7">Pei191</strain>
    </source>
</reference>
<feature type="signal peptide" evidence="4">
    <location>
        <begin position="1"/>
        <end position="20"/>
    </location>
</feature>